<evidence type="ECO:0000256" key="3">
    <source>
        <dbReference type="ARBA" id="ARBA00022670"/>
    </source>
</evidence>
<dbReference type="EC" id="3.4.21.53" evidence="9 10"/>
<dbReference type="PANTHER" id="PTHR10046">
    <property type="entry name" value="ATP DEPENDENT LON PROTEASE FAMILY MEMBER"/>
    <property type="match status" value="1"/>
</dbReference>
<dbReference type="Pfam" id="PF02190">
    <property type="entry name" value="LON_substr_bdg"/>
    <property type="match status" value="1"/>
</dbReference>
<dbReference type="InterPro" id="IPR027543">
    <property type="entry name" value="Lon_bac"/>
</dbReference>
<keyword evidence="4 9" id="KW-0547">Nucleotide-binding</keyword>
<feature type="compositionally biased region" description="Basic and acidic residues" evidence="15">
    <location>
        <begin position="796"/>
        <end position="811"/>
    </location>
</feature>
<evidence type="ECO:0000256" key="7">
    <source>
        <dbReference type="ARBA" id="ARBA00022840"/>
    </source>
</evidence>
<dbReference type="InterPro" id="IPR008269">
    <property type="entry name" value="Lon_proteolytic"/>
</dbReference>
<dbReference type="PROSITE" id="PS51786">
    <property type="entry name" value="LON_PROTEOLYTIC"/>
    <property type="match status" value="1"/>
</dbReference>
<dbReference type="GO" id="GO:0004176">
    <property type="term" value="F:ATP-dependent peptidase activity"/>
    <property type="evidence" value="ECO:0007669"/>
    <property type="project" value="UniProtKB-UniRule"/>
</dbReference>
<dbReference type="AlphaFoldDB" id="A0A150PIG2"/>
<dbReference type="GO" id="GO:0043565">
    <property type="term" value="F:sequence-specific DNA binding"/>
    <property type="evidence" value="ECO:0007669"/>
    <property type="project" value="UniProtKB-UniRule"/>
</dbReference>
<proteinExistence type="evidence at transcript level"/>
<dbReference type="InterPro" id="IPR046336">
    <property type="entry name" value="Lon_prtase_N_sf"/>
</dbReference>
<dbReference type="InterPro" id="IPR003111">
    <property type="entry name" value="Lon_prtase_N"/>
</dbReference>
<dbReference type="InterPro" id="IPR014721">
    <property type="entry name" value="Ribsml_uS5_D2-typ_fold_subgr"/>
</dbReference>
<feature type="binding site" evidence="9 12">
    <location>
        <begin position="369"/>
        <end position="376"/>
    </location>
    <ligand>
        <name>ATP</name>
        <dbReference type="ChEBI" id="CHEBI:30616"/>
    </ligand>
</feature>
<dbReference type="GO" id="GO:0016887">
    <property type="term" value="F:ATP hydrolysis activity"/>
    <property type="evidence" value="ECO:0007669"/>
    <property type="project" value="UniProtKB-UniRule"/>
</dbReference>
<dbReference type="EMBL" id="JELX01002416">
    <property type="protein sequence ID" value="KYF55464.1"/>
    <property type="molecule type" value="Genomic_DNA"/>
</dbReference>
<comment type="catalytic activity">
    <reaction evidence="9 10 13">
        <text>Hydrolysis of proteins in presence of ATP.</text>
        <dbReference type="EC" id="3.4.21.53"/>
    </reaction>
</comment>
<dbReference type="FunFam" id="3.30.230.10:FF:000019">
    <property type="entry name" value="Lon protease homolog 2, peroxisomal"/>
    <property type="match status" value="1"/>
</dbReference>
<dbReference type="InterPro" id="IPR015947">
    <property type="entry name" value="PUA-like_sf"/>
</dbReference>
<dbReference type="HAMAP" id="MF_01973">
    <property type="entry name" value="lon_bact"/>
    <property type="match status" value="1"/>
</dbReference>
<dbReference type="Proteomes" id="UP000075604">
    <property type="component" value="Unassembled WGS sequence"/>
</dbReference>
<dbReference type="GO" id="GO:0006515">
    <property type="term" value="P:protein quality control for misfolded or incompletely synthesized proteins"/>
    <property type="evidence" value="ECO:0007669"/>
    <property type="project" value="UniProtKB-UniRule"/>
</dbReference>
<organism evidence="18 19">
    <name type="scientific">Sorangium cellulosum</name>
    <name type="common">Polyangium cellulosum</name>
    <dbReference type="NCBI Taxonomy" id="56"/>
    <lineage>
        <taxon>Bacteria</taxon>
        <taxon>Pseudomonadati</taxon>
        <taxon>Myxococcota</taxon>
        <taxon>Polyangia</taxon>
        <taxon>Polyangiales</taxon>
        <taxon>Polyangiaceae</taxon>
        <taxon>Sorangium</taxon>
    </lineage>
</organism>
<evidence type="ECO:0000256" key="11">
    <source>
        <dbReference type="PIRSR" id="PIRSR001174-1"/>
    </source>
</evidence>
<dbReference type="CDD" id="cd19500">
    <property type="entry name" value="RecA-like_Lon"/>
    <property type="match status" value="1"/>
</dbReference>
<gene>
    <name evidence="9" type="primary">lon</name>
    <name evidence="18" type="ORF">BE04_25230</name>
</gene>
<sequence length="817" mass="90304">MSEKKNPPMPPRSEEEVVFGDELPVLPIRNAVLFPGAVAPFDVGREKSVALVEDVDNLPGPVIAIFAQRDPSTDDPGAEDLYPMGCAARVLKALKHSSGNYSLILQGLTRIRLDTVTANTPYLRAKIRRMDEPATEDVEAEALAMSLRDIAKQVIQLMPELPREAGSLIDSIQAPGALADLVAANLDAPVEEKAQLIETIDVKERIRKVLRLLTRQLEILKMRERINSQIKEEMGKNQREYVLRQQLKAIKEELGEDDGDQGDLDGLEDRIAKANLPTEAETVAKKQLKRLRTMQVGSAEYTVVRTYLDWILDVPWTQSTQDNLDIGSVRKVLDEDHYGLEKVKKRILEYLAVRKLKQDKKGPILCLLGPPGVGKTSLGRSIARALGRKFHRVSLGGVHDEAAIRGHRRTYVGALPGQIIQGMKKSGTINPVFMMDEVDKIGHDFRGDPSAALLEVLDPEQNNTFADHYLEIPYDLSHVMFVATANVADPIPPPLRDRMEILEIPGYTRKEKLAIARQHLLPKQLSEHGLTTDQLEVTDKALEEIIDHYTREAGVRSLERQIAGVIRGVAVKVAEGDTQKRRVDNEDDLHEFLGPAKYTSEVAERTAESGVATGLAWTSVGGEILFIEATRMYGTGKLQLTGQLGDVMKESAQAALSFVRSNAARYGIAKDFLEKSDLHIHIPAGAMPKDGPSAGVTMFTALVSLLTGVKVRHDVAMTGEITLRGRVLPIGGLKEKVLAAHRAGIKRIIVPERNRADLEEVPKEVVDELQFFFVSRMEQVLEAALERMPEPAPATEESKDGEKKDLEKSEKSSIASN</sequence>
<dbReference type="Gene3D" id="1.10.8.60">
    <property type="match status" value="1"/>
</dbReference>
<dbReference type="Pfam" id="PF05362">
    <property type="entry name" value="Lon_C"/>
    <property type="match status" value="1"/>
</dbReference>
<evidence type="ECO:0000256" key="15">
    <source>
        <dbReference type="SAM" id="MobiDB-lite"/>
    </source>
</evidence>
<dbReference type="FunFam" id="3.40.50.300:FF:000382">
    <property type="entry name" value="Lon protease homolog 2, peroxisomal"/>
    <property type="match status" value="1"/>
</dbReference>
<dbReference type="NCBIfam" id="TIGR00763">
    <property type="entry name" value="lon"/>
    <property type="match status" value="1"/>
</dbReference>
<dbReference type="SMART" id="SM00464">
    <property type="entry name" value="LON"/>
    <property type="match status" value="1"/>
</dbReference>
<evidence type="ECO:0000259" key="16">
    <source>
        <dbReference type="PROSITE" id="PS51786"/>
    </source>
</evidence>
<comment type="caution">
    <text evidence="18">The sequence shown here is derived from an EMBL/GenBank/DDBJ whole genome shotgun (WGS) entry which is preliminary data.</text>
</comment>
<dbReference type="SUPFAM" id="SSF54211">
    <property type="entry name" value="Ribosomal protein S5 domain 2-like"/>
    <property type="match status" value="1"/>
</dbReference>
<dbReference type="InterPro" id="IPR027065">
    <property type="entry name" value="Lon_Prtase"/>
</dbReference>
<evidence type="ECO:0000313" key="19">
    <source>
        <dbReference type="Proteomes" id="UP000075604"/>
    </source>
</evidence>
<comment type="subunit">
    <text evidence="9 10">Homohexamer. Organized in a ring with a central cavity.</text>
</comment>
<keyword evidence="3 9" id="KW-0645">Protease</keyword>
<comment type="function">
    <text evidence="9">ATP-dependent serine protease that mediates the selective degradation of mutant and abnormal proteins as well as certain short-lived regulatory proteins. Required for cellular homeostasis and for survival from DNA damage and developmental changes induced by stress. Degrades polypeptides processively to yield small peptide fragments that are 5 to 10 amino acids long. Binds to DNA in a double-stranded, site-specific manner.</text>
</comment>
<evidence type="ECO:0000256" key="2">
    <source>
        <dbReference type="ARBA" id="ARBA00022490"/>
    </source>
</evidence>
<dbReference type="Gene3D" id="1.20.58.1480">
    <property type="match status" value="1"/>
</dbReference>
<dbReference type="InterPro" id="IPR003593">
    <property type="entry name" value="AAA+_ATPase"/>
</dbReference>
<dbReference type="Gene3D" id="2.30.130.40">
    <property type="entry name" value="LON domain-like"/>
    <property type="match status" value="1"/>
</dbReference>
<dbReference type="GO" id="GO:0005524">
    <property type="term" value="F:ATP binding"/>
    <property type="evidence" value="ECO:0007669"/>
    <property type="project" value="UniProtKB-UniRule"/>
</dbReference>
<dbReference type="PIRSF" id="PIRSF001174">
    <property type="entry name" value="Lon_proteas"/>
    <property type="match status" value="1"/>
</dbReference>
<feature type="region of interest" description="Disordered" evidence="15">
    <location>
        <begin position="785"/>
        <end position="817"/>
    </location>
</feature>
<keyword evidence="7 9" id="KW-0067">ATP-binding</keyword>
<evidence type="ECO:0000256" key="6">
    <source>
        <dbReference type="ARBA" id="ARBA00022825"/>
    </source>
</evidence>
<keyword evidence="6 9" id="KW-0720">Serine protease</keyword>
<evidence type="ECO:0000259" key="17">
    <source>
        <dbReference type="PROSITE" id="PS51787"/>
    </source>
</evidence>
<dbReference type="SMART" id="SM00382">
    <property type="entry name" value="AAA"/>
    <property type="match status" value="1"/>
</dbReference>
<dbReference type="PRINTS" id="PR00830">
    <property type="entry name" value="ENDOLAPTASE"/>
</dbReference>
<dbReference type="InterPro" id="IPR008268">
    <property type="entry name" value="Peptidase_S16_AS"/>
</dbReference>
<evidence type="ECO:0000256" key="5">
    <source>
        <dbReference type="ARBA" id="ARBA00022801"/>
    </source>
</evidence>
<accession>A0A150PIG2</accession>
<dbReference type="GO" id="GO:0005737">
    <property type="term" value="C:cytoplasm"/>
    <property type="evidence" value="ECO:0007669"/>
    <property type="project" value="UniProtKB-SubCell"/>
</dbReference>
<evidence type="ECO:0000256" key="10">
    <source>
        <dbReference type="PIRNR" id="PIRNR001174"/>
    </source>
</evidence>
<dbReference type="SUPFAM" id="SSF52540">
    <property type="entry name" value="P-loop containing nucleoside triphosphate hydrolases"/>
    <property type="match status" value="1"/>
</dbReference>
<dbReference type="PROSITE" id="PS51787">
    <property type="entry name" value="LON_N"/>
    <property type="match status" value="1"/>
</dbReference>
<keyword evidence="2 9" id="KW-0963">Cytoplasm</keyword>
<reference evidence="18 19" key="1">
    <citation type="submission" date="2014-02" db="EMBL/GenBank/DDBJ databases">
        <title>The small core and large imbalanced accessory genome model reveals a collaborative survival strategy of Sorangium cellulosum strains in nature.</title>
        <authorList>
            <person name="Han K."/>
            <person name="Peng R."/>
            <person name="Blom J."/>
            <person name="Li Y.-Z."/>
        </authorList>
    </citation>
    <scope>NUCLEOTIDE SEQUENCE [LARGE SCALE GENOMIC DNA]</scope>
    <source>
        <strain evidence="18 19">So0157-18</strain>
    </source>
</reference>
<dbReference type="SUPFAM" id="SSF88697">
    <property type="entry name" value="PUA domain-like"/>
    <property type="match status" value="1"/>
</dbReference>
<evidence type="ECO:0000256" key="14">
    <source>
        <dbReference type="RuleBase" id="RU000591"/>
    </source>
</evidence>
<evidence type="ECO:0000256" key="4">
    <source>
        <dbReference type="ARBA" id="ARBA00022741"/>
    </source>
</evidence>
<comment type="induction">
    <text evidence="9">By heat shock.</text>
</comment>
<protein>
    <recommendedName>
        <fullName evidence="9 10">Lon protease</fullName>
        <ecNumber evidence="9 10">3.4.21.53</ecNumber>
    </recommendedName>
    <alternativeName>
        <fullName evidence="9">ATP-dependent protease La</fullName>
    </alternativeName>
</protein>
<feature type="active site" evidence="9 11">
    <location>
        <position position="736"/>
    </location>
</feature>
<keyword evidence="8 9" id="KW-0346">Stress response</keyword>
<evidence type="ECO:0000256" key="1">
    <source>
        <dbReference type="ARBA" id="ARBA00004496"/>
    </source>
</evidence>
<dbReference type="Pfam" id="PF22667">
    <property type="entry name" value="Lon_lid"/>
    <property type="match status" value="1"/>
</dbReference>
<dbReference type="Gene3D" id="3.40.50.300">
    <property type="entry name" value="P-loop containing nucleotide triphosphate hydrolases"/>
    <property type="match status" value="1"/>
</dbReference>
<dbReference type="InterPro" id="IPR003959">
    <property type="entry name" value="ATPase_AAA_core"/>
</dbReference>
<feature type="active site" evidence="9 11">
    <location>
        <position position="693"/>
    </location>
</feature>
<comment type="similarity">
    <text evidence="9 10 13 14">Belongs to the peptidase S16 family.</text>
</comment>
<dbReference type="InterPro" id="IPR027417">
    <property type="entry name" value="P-loop_NTPase"/>
</dbReference>
<keyword evidence="5 9" id="KW-0378">Hydrolase</keyword>
<keyword evidence="18" id="KW-0238">DNA-binding</keyword>
<feature type="domain" description="Lon N-terminal" evidence="17">
    <location>
        <begin position="23"/>
        <end position="217"/>
    </location>
</feature>
<dbReference type="GO" id="GO:0004252">
    <property type="term" value="F:serine-type endopeptidase activity"/>
    <property type="evidence" value="ECO:0007669"/>
    <property type="project" value="UniProtKB-UniRule"/>
</dbReference>
<dbReference type="InterPro" id="IPR020568">
    <property type="entry name" value="Ribosomal_Su5_D2-typ_SF"/>
</dbReference>
<evidence type="ECO:0000256" key="8">
    <source>
        <dbReference type="ARBA" id="ARBA00023016"/>
    </source>
</evidence>
<evidence type="ECO:0000256" key="12">
    <source>
        <dbReference type="PIRSR" id="PIRSR001174-2"/>
    </source>
</evidence>
<dbReference type="InterPro" id="IPR004815">
    <property type="entry name" value="Lon_bac/euk-typ"/>
</dbReference>
<name>A0A150PIG2_SORCE</name>
<dbReference type="Pfam" id="PF00004">
    <property type="entry name" value="AAA"/>
    <property type="match status" value="1"/>
</dbReference>
<evidence type="ECO:0000256" key="9">
    <source>
        <dbReference type="HAMAP-Rule" id="MF_01973"/>
    </source>
</evidence>
<comment type="subcellular location">
    <subcellularLocation>
        <location evidence="1 9 10">Cytoplasm</location>
    </subcellularLocation>
</comment>
<dbReference type="FunFam" id="1.20.5.5270:FF:000002">
    <property type="entry name" value="Lon protease homolog"/>
    <property type="match status" value="1"/>
</dbReference>
<feature type="domain" description="Lon proteolytic" evidence="16">
    <location>
        <begin position="606"/>
        <end position="787"/>
    </location>
</feature>
<dbReference type="InterPro" id="IPR054594">
    <property type="entry name" value="Lon_lid"/>
</dbReference>
<evidence type="ECO:0000313" key="18">
    <source>
        <dbReference type="EMBL" id="KYF55464.1"/>
    </source>
</evidence>
<dbReference type="GO" id="GO:0034605">
    <property type="term" value="P:cellular response to heat"/>
    <property type="evidence" value="ECO:0007669"/>
    <property type="project" value="UniProtKB-UniRule"/>
</dbReference>
<dbReference type="Gene3D" id="1.20.5.5270">
    <property type="match status" value="1"/>
</dbReference>
<dbReference type="Gene3D" id="3.30.230.10">
    <property type="match status" value="1"/>
</dbReference>
<evidence type="ECO:0000256" key="13">
    <source>
        <dbReference type="PROSITE-ProRule" id="PRU01122"/>
    </source>
</evidence>
<dbReference type="PROSITE" id="PS01046">
    <property type="entry name" value="LON_SER"/>
    <property type="match status" value="1"/>
</dbReference>